<dbReference type="InParanoid" id="A0A2K1QLU9"/>
<reference evidence="2 3" key="1">
    <citation type="submission" date="2017-06" db="EMBL/GenBank/DDBJ databases">
        <title>Draft genome sequence of a variant of Elsinoe murrayae.</title>
        <authorList>
            <person name="Cheng Q."/>
        </authorList>
    </citation>
    <scope>NUCLEOTIDE SEQUENCE [LARGE SCALE GENOMIC DNA]</scope>
    <source>
        <strain evidence="2 3">CQ-2017a</strain>
    </source>
</reference>
<keyword evidence="1" id="KW-0732">Signal</keyword>
<evidence type="ECO:0000256" key="1">
    <source>
        <dbReference type="SAM" id="SignalP"/>
    </source>
</evidence>
<name>A0A2K1QLU9_9PEZI</name>
<evidence type="ECO:0000313" key="3">
    <source>
        <dbReference type="Proteomes" id="UP000243797"/>
    </source>
</evidence>
<dbReference type="EMBL" id="NKHZ01000060">
    <property type="protein sequence ID" value="PNS16134.1"/>
    <property type="molecule type" value="Genomic_DNA"/>
</dbReference>
<protein>
    <submittedName>
        <fullName evidence="2">Uncharacterized protein</fullName>
    </submittedName>
</protein>
<dbReference type="Proteomes" id="UP000243797">
    <property type="component" value="Unassembled WGS sequence"/>
</dbReference>
<sequence length="153" mass="17164">MRSFTTLIFLLLSIATSVFAADTCTQSDDVYNLQKQVYHVHAFCKFYNSSVRKKTPINDVTPKGTREACVCELSVEEDKTSRIMIPTGFVKETYPAPCRKADVKKVLSSFGDFTKFCNFYTTGSGRTQNVIPGLSPKRTVKACECIAEYGYYS</sequence>
<gene>
    <name evidence="2" type="ORF">CAC42_4535</name>
</gene>
<organism evidence="2 3">
    <name type="scientific">Sphaceloma murrayae</name>
    <dbReference type="NCBI Taxonomy" id="2082308"/>
    <lineage>
        <taxon>Eukaryota</taxon>
        <taxon>Fungi</taxon>
        <taxon>Dikarya</taxon>
        <taxon>Ascomycota</taxon>
        <taxon>Pezizomycotina</taxon>
        <taxon>Dothideomycetes</taxon>
        <taxon>Dothideomycetidae</taxon>
        <taxon>Myriangiales</taxon>
        <taxon>Elsinoaceae</taxon>
        <taxon>Sphaceloma</taxon>
    </lineage>
</organism>
<feature type="chain" id="PRO_5014438904" evidence="1">
    <location>
        <begin position="21"/>
        <end position="153"/>
    </location>
</feature>
<keyword evidence="3" id="KW-1185">Reference proteome</keyword>
<accession>A0A2K1QLU9</accession>
<feature type="signal peptide" evidence="1">
    <location>
        <begin position="1"/>
        <end position="20"/>
    </location>
</feature>
<comment type="caution">
    <text evidence="2">The sequence shown here is derived from an EMBL/GenBank/DDBJ whole genome shotgun (WGS) entry which is preliminary data.</text>
</comment>
<evidence type="ECO:0000313" key="2">
    <source>
        <dbReference type="EMBL" id="PNS16134.1"/>
    </source>
</evidence>
<dbReference type="AlphaFoldDB" id="A0A2K1QLU9"/>
<proteinExistence type="predicted"/>